<keyword evidence="3" id="KW-0741">SOS mutagenesis</keyword>
<dbReference type="Pfam" id="PF13438">
    <property type="entry name" value="DUF4113"/>
    <property type="match status" value="1"/>
</dbReference>
<dbReference type="SUPFAM" id="SSF56672">
    <property type="entry name" value="DNA/RNA polymerases"/>
    <property type="match status" value="1"/>
</dbReference>
<evidence type="ECO:0000313" key="8">
    <source>
        <dbReference type="EMBL" id="SCY46042.1"/>
    </source>
</evidence>
<dbReference type="InterPro" id="IPR050116">
    <property type="entry name" value="DNA_polymerase-Y"/>
</dbReference>
<feature type="compositionally biased region" description="Basic and acidic residues" evidence="6">
    <location>
        <begin position="421"/>
        <end position="430"/>
    </location>
</feature>
<proteinExistence type="inferred from homology"/>
<dbReference type="Gene3D" id="1.10.150.20">
    <property type="entry name" value="5' to 3' exonuclease, C-terminal subdomain"/>
    <property type="match status" value="1"/>
</dbReference>
<dbReference type="InterPro" id="IPR001126">
    <property type="entry name" value="UmuC"/>
</dbReference>
<keyword evidence="9" id="KW-1185">Reference proteome</keyword>
<keyword evidence="2" id="KW-0227">DNA damage</keyword>
<feature type="region of interest" description="Disordered" evidence="6">
    <location>
        <begin position="420"/>
        <end position="450"/>
    </location>
</feature>
<dbReference type="EMBL" id="FMUT01000004">
    <property type="protein sequence ID" value="SCY46042.1"/>
    <property type="molecule type" value="Genomic_DNA"/>
</dbReference>
<dbReference type="InterPro" id="IPR036775">
    <property type="entry name" value="DNA_pol_Y-fam_lit_finger_sf"/>
</dbReference>
<evidence type="ECO:0000256" key="6">
    <source>
        <dbReference type="SAM" id="MobiDB-lite"/>
    </source>
</evidence>
<dbReference type="InterPro" id="IPR043128">
    <property type="entry name" value="Rev_trsase/Diguanyl_cyclase"/>
</dbReference>
<organism evidence="8 9">
    <name type="scientific">Serratia nematodiphila</name>
    <dbReference type="NCBI Taxonomy" id="458197"/>
    <lineage>
        <taxon>Bacteria</taxon>
        <taxon>Pseudomonadati</taxon>
        <taxon>Pseudomonadota</taxon>
        <taxon>Gammaproteobacteria</taxon>
        <taxon>Enterobacterales</taxon>
        <taxon>Yersiniaceae</taxon>
        <taxon>Serratia</taxon>
    </lineage>
</organism>
<keyword evidence="5" id="KW-0742">SOS response</keyword>
<dbReference type="RefSeq" id="WP_238545849.1">
    <property type="nucleotide sequence ID" value="NZ_CBCSIN010000002.1"/>
</dbReference>
<evidence type="ECO:0000256" key="3">
    <source>
        <dbReference type="ARBA" id="ARBA00023199"/>
    </source>
</evidence>
<evidence type="ECO:0000256" key="4">
    <source>
        <dbReference type="ARBA" id="ARBA00023204"/>
    </source>
</evidence>
<evidence type="ECO:0000256" key="5">
    <source>
        <dbReference type="ARBA" id="ARBA00023236"/>
    </source>
</evidence>
<dbReference type="PANTHER" id="PTHR11076">
    <property type="entry name" value="DNA REPAIR POLYMERASE UMUC / TRANSFERASE FAMILY MEMBER"/>
    <property type="match status" value="1"/>
</dbReference>
<reference evidence="8 9" key="1">
    <citation type="submission" date="2016-10" db="EMBL/GenBank/DDBJ databases">
        <authorList>
            <person name="Varghese N."/>
            <person name="Submissions S."/>
        </authorList>
    </citation>
    <scope>NUCLEOTIDE SEQUENCE [LARGE SCALE GENOMIC DNA]</scope>
    <source>
        <strain evidence="8 9">CGMCC 1.6853</strain>
    </source>
</reference>
<evidence type="ECO:0000313" key="9">
    <source>
        <dbReference type="Proteomes" id="UP000183031"/>
    </source>
</evidence>
<protein>
    <submittedName>
        <fullName evidence="8">DNA polymerase V</fullName>
    </submittedName>
</protein>
<dbReference type="Gene3D" id="3.40.1170.60">
    <property type="match status" value="1"/>
</dbReference>
<evidence type="ECO:0000256" key="2">
    <source>
        <dbReference type="ARBA" id="ARBA00022763"/>
    </source>
</evidence>
<comment type="caution">
    <text evidence="8">The sequence shown here is derived from an EMBL/GenBank/DDBJ whole genome shotgun (WGS) entry which is preliminary data.</text>
</comment>
<dbReference type="InterPro" id="IPR025188">
    <property type="entry name" value="DUF4113"/>
</dbReference>
<keyword evidence="4" id="KW-0234">DNA repair</keyword>
<dbReference type="NCBIfam" id="NF002955">
    <property type="entry name" value="PRK03609.1"/>
    <property type="match status" value="1"/>
</dbReference>
<feature type="compositionally biased region" description="Low complexity" evidence="6">
    <location>
        <begin position="431"/>
        <end position="441"/>
    </location>
</feature>
<dbReference type="Pfam" id="PF00817">
    <property type="entry name" value="IMS"/>
    <property type="match status" value="1"/>
</dbReference>
<dbReference type="PROSITE" id="PS50173">
    <property type="entry name" value="UMUC"/>
    <property type="match status" value="1"/>
</dbReference>
<dbReference type="Gene3D" id="3.30.70.270">
    <property type="match status" value="1"/>
</dbReference>
<dbReference type="Pfam" id="PF11799">
    <property type="entry name" value="IMS_C"/>
    <property type="match status" value="1"/>
</dbReference>
<comment type="similarity">
    <text evidence="1">Belongs to the DNA polymerase type-Y family.</text>
</comment>
<evidence type="ECO:0000259" key="7">
    <source>
        <dbReference type="PROSITE" id="PS50173"/>
    </source>
</evidence>
<dbReference type="InterPro" id="IPR017961">
    <property type="entry name" value="DNA_pol_Y-fam_little_finger"/>
</dbReference>
<evidence type="ECO:0000256" key="1">
    <source>
        <dbReference type="ARBA" id="ARBA00010945"/>
    </source>
</evidence>
<name>A0A1G5G3G1_9GAMM</name>
<dbReference type="Gene3D" id="3.30.1490.100">
    <property type="entry name" value="DNA polymerase, Y-family, little finger domain"/>
    <property type="match status" value="1"/>
</dbReference>
<accession>A0A1G5G3G1</accession>
<dbReference type="CDD" id="cd01700">
    <property type="entry name" value="PolY_Pol_V_umuC"/>
    <property type="match status" value="1"/>
</dbReference>
<dbReference type="SUPFAM" id="SSF100879">
    <property type="entry name" value="Lesion bypass DNA polymerase (Y-family), little finger domain"/>
    <property type="match status" value="1"/>
</dbReference>
<gene>
    <name evidence="8" type="ORF">SAMN02927935_01524</name>
</gene>
<dbReference type="Proteomes" id="UP000183031">
    <property type="component" value="Unassembled WGS sequence"/>
</dbReference>
<dbReference type="InterPro" id="IPR043502">
    <property type="entry name" value="DNA/RNA_pol_sf"/>
</dbReference>
<feature type="domain" description="UmuC" evidence="7">
    <location>
        <begin position="2"/>
        <end position="187"/>
    </location>
</feature>
<dbReference type="PANTHER" id="PTHR11076:SF34">
    <property type="entry name" value="PROTEIN UMUC"/>
    <property type="match status" value="1"/>
</dbReference>
<sequence>MFALVDVNSFYASCETIFRPDLRGRPVIVLSNNDGCVIARSAEAKALGVSMGAPYFKIKEEMRRRNVAVFSSNYALYADMSRRVMDTLEEMAPAVEIYSLDEAFLRLDGVAHCEALEPFGRRVRDRIRRELHLTVGVGIAPSKTLAKLANFAAKKWRGTGGVVDLSDPVRQRKLLALIPVEEVWGVGRRLTRQLQAMGIHTALQLADCDTRLARKTFSVVLERTIRELRGESCLRWEDEAAAKEQIICSRSFGQRLTHYPHMREAICSYAERAAEKLRQEKRYCRNVSVFIKTSPHSAGEGYYSNMGTARLQTPSNDSRDIIAMAVRALESIWQEGRRYLKGGVVLGDFSAAAMAQIDLFDDCPPRRNSERLMATLDRLNQEGRGRVWFAGQGIVKPWQMKREMLSPAYTTRLADIPLVRLGEREPRDAPRAAARPNPSRPKGIGDNKVG</sequence>